<protein>
    <submittedName>
        <fullName evidence="1">Uncharacterized protein</fullName>
    </submittedName>
</protein>
<sequence length="104" mass="11315">MPELFLQGACRSAVWIFGKGQRDVEAMPLGSGLCIILRQEHGHPCMRALLVLSRALPFGKASVAVVVVLCANGLRHQSIRAGPFWKETSASIRTDTKSINSLNK</sequence>
<proteinExistence type="predicted"/>
<evidence type="ECO:0000313" key="1">
    <source>
        <dbReference type="EMBL" id="CAB4263110.1"/>
    </source>
</evidence>
<dbReference type="Proteomes" id="UP000507222">
    <property type="component" value="Unassembled WGS sequence"/>
</dbReference>
<dbReference type="EMBL" id="CAEKDK010000001">
    <property type="protein sequence ID" value="CAB4263110.1"/>
    <property type="molecule type" value="Genomic_DNA"/>
</dbReference>
<reference evidence="1 2" key="1">
    <citation type="submission" date="2020-05" db="EMBL/GenBank/DDBJ databases">
        <authorList>
            <person name="Campoy J."/>
            <person name="Schneeberger K."/>
            <person name="Spophaly S."/>
        </authorList>
    </citation>
    <scope>NUCLEOTIDE SEQUENCE [LARGE SCALE GENOMIC DNA]</scope>
    <source>
        <strain evidence="1">PruArmRojPasFocal</strain>
    </source>
</reference>
<accession>A0A6J5TGQ0</accession>
<dbReference type="AlphaFoldDB" id="A0A6J5TGQ0"/>
<organism evidence="1 2">
    <name type="scientific">Prunus armeniaca</name>
    <name type="common">Apricot</name>
    <name type="synonym">Armeniaca vulgaris</name>
    <dbReference type="NCBI Taxonomy" id="36596"/>
    <lineage>
        <taxon>Eukaryota</taxon>
        <taxon>Viridiplantae</taxon>
        <taxon>Streptophyta</taxon>
        <taxon>Embryophyta</taxon>
        <taxon>Tracheophyta</taxon>
        <taxon>Spermatophyta</taxon>
        <taxon>Magnoliopsida</taxon>
        <taxon>eudicotyledons</taxon>
        <taxon>Gunneridae</taxon>
        <taxon>Pentapetalae</taxon>
        <taxon>rosids</taxon>
        <taxon>fabids</taxon>
        <taxon>Rosales</taxon>
        <taxon>Rosaceae</taxon>
        <taxon>Amygdaloideae</taxon>
        <taxon>Amygdaleae</taxon>
        <taxon>Prunus</taxon>
    </lineage>
</organism>
<gene>
    <name evidence="1" type="ORF">CURHAP_LOCUS2804</name>
</gene>
<evidence type="ECO:0000313" key="2">
    <source>
        <dbReference type="Proteomes" id="UP000507222"/>
    </source>
</evidence>
<name>A0A6J5TGQ0_PRUAR</name>